<dbReference type="GO" id="GO:0005829">
    <property type="term" value="C:cytosol"/>
    <property type="evidence" value="ECO:0007669"/>
    <property type="project" value="UniProtKB-SubCell"/>
</dbReference>
<evidence type="ECO:0000259" key="9">
    <source>
        <dbReference type="PROSITE" id="PS50004"/>
    </source>
</evidence>
<keyword evidence="5 7" id="KW-0378">Hydrolase</keyword>
<evidence type="ECO:0000313" key="11">
    <source>
        <dbReference type="Ensembl" id="ENSVKKP00000013389.1"/>
    </source>
</evidence>
<evidence type="ECO:0000256" key="1">
    <source>
        <dbReference type="ARBA" id="ARBA00004170"/>
    </source>
</evidence>
<dbReference type="EC" id="3.1.1.4" evidence="3 8"/>
<dbReference type="Pfam" id="PF01735">
    <property type="entry name" value="PLA2_B"/>
    <property type="match status" value="1"/>
</dbReference>
<evidence type="ECO:0000313" key="12">
    <source>
        <dbReference type="Proteomes" id="UP000694545"/>
    </source>
</evidence>
<dbReference type="Ensembl" id="ENSVKKT00000013710.1">
    <property type="protein sequence ID" value="ENSVKKP00000013389.1"/>
    <property type="gene ID" value="ENSVKKG00000009235.1"/>
</dbReference>
<comment type="subcellular location">
    <subcellularLocation>
        <location evidence="2">Cytoplasm</location>
        <location evidence="2">Cytosol</location>
    </subcellularLocation>
    <subcellularLocation>
        <location evidence="1">Membrane</location>
        <topology evidence="1">Peripheral membrane protein</topology>
    </subcellularLocation>
</comment>
<dbReference type="SMART" id="SM00022">
    <property type="entry name" value="PLAc"/>
    <property type="match status" value="1"/>
</dbReference>
<reference evidence="11" key="1">
    <citation type="submission" date="2025-08" db="UniProtKB">
        <authorList>
            <consortium name="Ensembl"/>
        </authorList>
    </citation>
    <scope>IDENTIFICATION</scope>
</reference>
<dbReference type="Pfam" id="PF18695">
    <property type="entry name" value="cPLA2_C2"/>
    <property type="match status" value="1"/>
</dbReference>
<dbReference type="PROSITE" id="PS51210">
    <property type="entry name" value="PLA2C"/>
    <property type="match status" value="1"/>
</dbReference>
<feature type="domain" description="C2" evidence="9">
    <location>
        <begin position="1"/>
        <end position="97"/>
    </location>
</feature>
<reference evidence="11" key="2">
    <citation type="submission" date="2025-09" db="UniProtKB">
        <authorList>
            <consortium name="Ensembl"/>
        </authorList>
    </citation>
    <scope>IDENTIFICATION</scope>
</reference>
<dbReference type="OMA" id="ACWRLTV"/>
<evidence type="ECO:0000256" key="8">
    <source>
        <dbReference type="RuleBase" id="RU362102"/>
    </source>
</evidence>
<dbReference type="SUPFAM" id="SSF52151">
    <property type="entry name" value="FabD/lysophospholipase-like"/>
    <property type="match status" value="1"/>
</dbReference>
<dbReference type="GO" id="GO:0047498">
    <property type="term" value="F:calcium-dependent phospholipase A2 activity"/>
    <property type="evidence" value="ECO:0007669"/>
    <property type="project" value="TreeGrafter"/>
</dbReference>
<dbReference type="InterPro" id="IPR040723">
    <property type="entry name" value="cPLA2_C2"/>
</dbReference>
<dbReference type="GO" id="GO:0005509">
    <property type="term" value="F:calcium ion binding"/>
    <property type="evidence" value="ECO:0007669"/>
    <property type="project" value="TreeGrafter"/>
</dbReference>
<keyword evidence="8" id="KW-0106">Calcium</keyword>
<dbReference type="PROSITE" id="PS50004">
    <property type="entry name" value="C2"/>
    <property type="match status" value="1"/>
</dbReference>
<sequence length="727" mass="83976">MYPGGVFQYWAFMSGADCYVSLRLPTASKEEVKTETIKNSSVPVWNETFYFMIQRQVKNILELRIYDEDPLTKDDLLFTVLFDVGEVKPGETFLVNFILNSEVQHLPHIFMVLSLSGVTYLGISVVEEDDLELRVKGSYEDTRRTALESGLKQCFQFHYPTYWEPSLNADLQVILLSLEILHYVAVQALCVCYSLKHCSVRLGFDLCGEEKAFLRRRKQVVAAALKRVLQLQDDLLDHEIPVMAVMATGGGCRAMTSLYGQLSGLKKLGLLDSVTYISGTSGSTWAMSNLYEDSSWSQKDLERPIREARRHMSKNKMDTFSLEHLRSYQKELSQNAKEGISTSFNTLWAMALDNILHDRVNNCKLSDQQQAVSQGQNPLPLYLALSVKENHISTFDFKEWCEFSPYEVGLLKYGAFIHAEDFGSEFFMGQLMKKNPESRICYLEALWSNILGVNLLDIWNNLSSTDESWQKLIRSKIWNIERNYTPQKSSTCLGNSWMCSDGKLFQIISDILTDRPLHHHINNFLKGFHMHKDYCQKSQFSMWKDTRLDQIPNRLTPSEDSICLVDAAYFINTSCPPLLRKERKVDVILSFDYSLDHPFQTKNYCLEQGIPFPKILLSEEDKKNPRECYLFVDEENKKAPIVLHFPLVNDTFQKFKEPGLERGQMEMAEGTVPLSGYYSPYHLMNFTYSEKDFDKLVKLSDYNIRNNRDLIFEALSTAIQWKRCCRQ</sequence>
<keyword evidence="12" id="KW-1185">Reference proteome</keyword>
<dbReference type="InterPro" id="IPR002642">
    <property type="entry name" value="LysoPLipase_cat_dom"/>
</dbReference>
<dbReference type="InterPro" id="IPR035892">
    <property type="entry name" value="C2_domain_sf"/>
</dbReference>
<evidence type="ECO:0000256" key="6">
    <source>
        <dbReference type="ARBA" id="ARBA00023098"/>
    </source>
</evidence>
<accession>A0A8D2JFP9</accession>
<dbReference type="GO" id="GO:0016020">
    <property type="term" value="C:membrane"/>
    <property type="evidence" value="ECO:0007669"/>
    <property type="project" value="UniProtKB-SubCell"/>
</dbReference>
<dbReference type="PANTHER" id="PTHR10728">
    <property type="entry name" value="CYTOSOLIC PHOSPHOLIPASE A2"/>
    <property type="match status" value="1"/>
</dbReference>
<organism evidence="11 12">
    <name type="scientific">Varanus komodoensis</name>
    <name type="common">Komodo dragon</name>
    <dbReference type="NCBI Taxonomy" id="61221"/>
    <lineage>
        <taxon>Eukaryota</taxon>
        <taxon>Metazoa</taxon>
        <taxon>Chordata</taxon>
        <taxon>Craniata</taxon>
        <taxon>Vertebrata</taxon>
        <taxon>Euteleostomi</taxon>
        <taxon>Lepidosauria</taxon>
        <taxon>Squamata</taxon>
        <taxon>Bifurcata</taxon>
        <taxon>Unidentata</taxon>
        <taxon>Episquamata</taxon>
        <taxon>Toxicofera</taxon>
        <taxon>Anguimorpha</taxon>
        <taxon>Paleoanguimorpha</taxon>
        <taxon>Varanoidea</taxon>
        <taxon>Varanidae</taxon>
        <taxon>Varanus</taxon>
    </lineage>
</organism>
<dbReference type="Gene3D" id="3.40.1090.10">
    <property type="entry name" value="Cytosolic phospholipase A2 catalytic domain"/>
    <property type="match status" value="1"/>
</dbReference>
<dbReference type="SMART" id="SM00239">
    <property type="entry name" value="C2"/>
    <property type="match status" value="1"/>
</dbReference>
<dbReference type="GO" id="GO:0005544">
    <property type="term" value="F:calcium-dependent phospholipid binding"/>
    <property type="evidence" value="ECO:0007669"/>
    <property type="project" value="TreeGrafter"/>
</dbReference>
<protein>
    <recommendedName>
        <fullName evidence="3 8">Phospholipase A2</fullName>
        <ecNumber evidence="3 8">3.1.1.4</ecNumber>
    </recommendedName>
</protein>
<evidence type="ECO:0000256" key="2">
    <source>
        <dbReference type="ARBA" id="ARBA00004514"/>
    </source>
</evidence>
<dbReference type="Gene3D" id="2.60.40.150">
    <property type="entry name" value="C2 domain"/>
    <property type="match status" value="1"/>
</dbReference>
<keyword evidence="6 7" id="KW-0443">Lipid metabolism</keyword>
<keyword evidence="4 8" id="KW-0963">Cytoplasm</keyword>
<comment type="domain">
    <text evidence="8">The N-terminal C2 domain associates with lipid membranes upon calcium binding.</text>
</comment>
<keyword evidence="7 8" id="KW-0442">Lipid degradation</keyword>
<dbReference type="AlphaFoldDB" id="A0A8D2JFP9"/>
<name>A0A8D2JFP9_VARKO</name>
<comment type="catalytic activity">
    <reaction evidence="8">
        <text>a 1,2-diacyl-sn-glycero-3-phosphocholine + H2O = a 1-acyl-sn-glycero-3-phosphocholine + a fatty acid + H(+)</text>
        <dbReference type="Rhea" id="RHEA:15801"/>
        <dbReference type="ChEBI" id="CHEBI:15377"/>
        <dbReference type="ChEBI" id="CHEBI:15378"/>
        <dbReference type="ChEBI" id="CHEBI:28868"/>
        <dbReference type="ChEBI" id="CHEBI:57643"/>
        <dbReference type="ChEBI" id="CHEBI:58168"/>
        <dbReference type="EC" id="3.1.1.4"/>
    </reaction>
</comment>
<evidence type="ECO:0000256" key="5">
    <source>
        <dbReference type="ARBA" id="ARBA00022801"/>
    </source>
</evidence>
<dbReference type="SUPFAM" id="SSF49562">
    <property type="entry name" value="C2 domain (Calcium/lipid-binding domain, CaLB)"/>
    <property type="match status" value="1"/>
</dbReference>
<dbReference type="InterPro" id="IPR000008">
    <property type="entry name" value="C2_dom"/>
</dbReference>
<dbReference type="InterPro" id="IPR016035">
    <property type="entry name" value="Acyl_Trfase/lysoPLipase"/>
</dbReference>
<keyword evidence="8" id="KW-0479">Metal-binding</keyword>
<feature type="domain" description="PLA2c" evidence="10">
    <location>
        <begin position="191"/>
        <end position="727"/>
    </location>
</feature>
<proteinExistence type="predicted"/>
<evidence type="ECO:0000256" key="3">
    <source>
        <dbReference type="ARBA" id="ARBA00013278"/>
    </source>
</evidence>
<dbReference type="Proteomes" id="UP000694545">
    <property type="component" value="Unplaced"/>
</dbReference>
<evidence type="ECO:0000259" key="10">
    <source>
        <dbReference type="PROSITE" id="PS51210"/>
    </source>
</evidence>
<dbReference type="FunFam" id="3.40.1090.10:FF:000002">
    <property type="entry name" value="Phospholipase A2"/>
    <property type="match status" value="1"/>
</dbReference>
<evidence type="ECO:0000256" key="4">
    <source>
        <dbReference type="ARBA" id="ARBA00022490"/>
    </source>
</evidence>
<dbReference type="Pfam" id="PF00168">
    <property type="entry name" value="C2"/>
    <property type="match status" value="1"/>
</dbReference>
<evidence type="ECO:0000256" key="7">
    <source>
        <dbReference type="PROSITE-ProRule" id="PRU00555"/>
    </source>
</evidence>
<dbReference type="PANTHER" id="PTHR10728:SF32">
    <property type="entry name" value="CYTOSOLIC PHOSPHOLIPASE A2 BETA"/>
    <property type="match status" value="1"/>
</dbReference>
<dbReference type="GO" id="GO:0046475">
    <property type="term" value="P:glycerophospholipid catabolic process"/>
    <property type="evidence" value="ECO:0007669"/>
    <property type="project" value="TreeGrafter"/>
</dbReference>